<feature type="transmembrane region" description="Helical" evidence="1">
    <location>
        <begin position="6"/>
        <end position="24"/>
    </location>
</feature>
<gene>
    <name evidence="2" type="ORF">Tdes44962_MAKER00952</name>
</gene>
<organism evidence="2 3">
    <name type="scientific">Teratosphaeria destructans</name>
    <dbReference type="NCBI Taxonomy" id="418781"/>
    <lineage>
        <taxon>Eukaryota</taxon>
        <taxon>Fungi</taxon>
        <taxon>Dikarya</taxon>
        <taxon>Ascomycota</taxon>
        <taxon>Pezizomycotina</taxon>
        <taxon>Dothideomycetes</taxon>
        <taxon>Dothideomycetidae</taxon>
        <taxon>Mycosphaerellales</taxon>
        <taxon>Teratosphaeriaceae</taxon>
        <taxon>Teratosphaeria</taxon>
    </lineage>
</organism>
<reference evidence="2 3" key="1">
    <citation type="journal article" date="2018" name="IMA Fungus">
        <title>IMA Genome-F 10: Nine draft genome sequences of Claviceps purpurea s.lat., including C. arundinis, C. humidiphila, and C. cf. spartinae, pseudomolecules for the pitch canker pathogen Fusarium circinatum, draft genome of Davidsoniella eucalypti, Grosmannia galeiformis, Quambalaria eucalypti, and Teratosphaeria destructans.</title>
        <authorList>
            <person name="Wingfield B.D."/>
            <person name="Liu M."/>
            <person name="Nguyen H.D."/>
            <person name="Lane F.A."/>
            <person name="Morgan S.W."/>
            <person name="De Vos L."/>
            <person name="Wilken P.M."/>
            <person name="Duong T.A."/>
            <person name="Aylward J."/>
            <person name="Coetzee M.P."/>
            <person name="Dadej K."/>
            <person name="De Beer Z.W."/>
            <person name="Findlay W."/>
            <person name="Havenga M."/>
            <person name="Kolarik M."/>
            <person name="Menzies J.G."/>
            <person name="Naidoo K."/>
            <person name="Pochopski O."/>
            <person name="Shoukouhi P."/>
            <person name="Santana Q.C."/>
            <person name="Seifert K.A."/>
            <person name="Soal N."/>
            <person name="Steenkamp E.T."/>
            <person name="Tatham C.T."/>
            <person name="van der Nest M.A."/>
            <person name="Wingfield M.J."/>
        </authorList>
    </citation>
    <scope>NUCLEOTIDE SEQUENCE [LARGE SCALE GENOMIC DNA]</scope>
    <source>
        <strain evidence="2">CMW44962</strain>
    </source>
</reference>
<keyword evidence="1" id="KW-0812">Transmembrane</keyword>
<evidence type="ECO:0000313" key="3">
    <source>
        <dbReference type="Proteomes" id="UP001138500"/>
    </source>
</evidence>
<keyword evidence="1" id="KW-0472">Membrane</keyword>
<dbReference type="Proteomes" id="UP001138500">
    <property type="component" value="Unassembled WGS sequence"/>
</dbReference>
<feature type="transmembrane region" description="Helical" evidence="1">
    <location>
        <begin position="31"/>
        <end position="51"/>
    </location>
</feature>
<protein>
    <submittedName>
        <fullName evidence="2">Uncharacterized protein</fullName>
    </submittedName>
</protein>
<sequence>MQAFTVVAVSFIFSGITVAGIRYAKIRLPPRLSAAVAAAVIVVTLLGVWSSQDLSYARPWMNVVPQNWTYQSPASAGSRWPGWQGITHLIVFGDSAFTVCLRPPR</sequence>
<dbReference type="AlphaFoldDB" id="A0A9W7SJD5"/>
<dbReference type="EMBL" id="RIBY02002422">
    <property type="protein sequence ID" value="KAH9815704.1"/>
    <property type="molecule type" value="Genomic_DNA"/>
</dbReference>
<evidence type="ECO:0000313" key="2">
    <source>
        <dbReference type="EMBL" id="KAH9815704.1"/>
    </source>
</evidence>
<comment type="caution">
    <text evidence="2">The sequence shown here is derived from an EMBL/GenBank/DDBJ whole genome shotgun (WGS) entry which is preliminary data.</text>
</comment>
<proteinExistence type="predicted"/>
<keyword evidence="1" id="KW-1133">Transmembrane helix</keyword>
<name>A0A9W7SJD5_9PEZI</name>
<evidence type="ECO:0000256" key="1">
    <source>
        <dbReference type="SAM" id="Phobius"/>
    </source>
</evidence>
<accession>A0A9W7SJD5</accession>
<reference evidence="2 3" key="2">
    <citation type="journal article" date="2021" name="Curr. Genet.">
        <title>Genetic response to nitrogen starvation in the aggressive Eucalyptus foliar pathogen Teratosphaeria destructans.</title>
        <authorList>
            <person name="Havenga M."/>
            <person name="Wingfield B.D."/>
            <person name="Wingfield M.J."/>
            <person name="Dreyer L.L."/>
            <person name="Roets F."/>
            <person name="Aylward J."/>
        </authorList>
    </citation>
    <scope>NUCLEOTIDE SEQUENCE [LARGE SCALE GENOMIC DNA]</scope>
    <source>
        <strain evidence="2">CMW44962</strain>
    </source>
</reference>
<dbReference type="OrthoDB" id="1600564at2759"/>
<keyword evidence="3" id="KW-1185">Reference proteome</keyword>